<proteinExistence type="predicted"/>
<accession>A0A450YJ34</accession>
<dbReference type="Pfam" id="PF00501">
    <property type="entry name" value="AMP-binding"/>
    <property type="match status" value="1"/>
</dbReference>
<dbReference type="SUPFAM" id="SSF56801">
    <property type="entry name" value="Acetyl-CoA synthetase-like"/>
    <property type="match status" value="1"/>
</dbReference>
<evidence type="ECO:0000313" key="3">
    <source>
        <dbReference type="EMBL" id="VFK41509.1"/>
    </source>
</evidence>
<reference evidence="3" key="1">
    <citation type="submission" date="2019-02" db="EMBL/GenBank/DDBJ databases">
        <authorList>
            <person name="Gruber-Vodicka R. H."/>
            <person name="Seah K. B. B."/>
        </authorList>
    </citation>
    <scope>NUCLEOTIDE SEQUENCE</scope>
    <source>
        <strain evidence="3">BECK_BZ123</strain>
    </source>
</reference>
<gene>
    <name evidence="3" type="ORF">BECKTC1821D_GA0114238_101051</name>
</gene>
<dbReference type="PANTHER" id="PTHR45398">
    <property type="match status" value="1"/>
</dbReference>
<dbReference type="GO" id="GO:0003824">
    <property type="term" value="F:catalytic activity"/>
    <property type="evidence" value="ECO:0007669"/>
    <property type="project" value="InterPro"/>
</dbReference>
<dbReference type="EMBL" id="CAADFS010000010">
    <property type="protein sequence ID" value="VFK41509.1"/>
    <property type="molecule type" value="Genomic_DNA"/>
</dbReference>
<evidence type="ECO:0000259" key="2">
    <source>
        <dbReference type="Pfam" id="PF00668"/>
    </source>
</evidence>
<dbReference type="Pfam" id="PF00668">
    <property type="entry name" value="Condensation"/>
    <property type="match status" value="1"/>
</dbReference>
<feature type="domain" description="AMP-dependent synthetase/ligase" evidence="1">
    <location>
        <begin position="389"/>
        <end position="494"/>
    </location>
</feature>
<feature type="domain" description="Condensation" evidence="2">
    <location>
        <begin position="16"/>
        <end position="370"/>
    </location>
</feature>
<dbReference type="PANTHER" id="PTHR45398:SF1">
    <property type="entry name" value="ENZYME, PUTATIVE (JCVI)-RELATED"/>
    <property type="match status" value="1"/>
</dbReference>
<dbReference type="Gene3D" id="3.40.50.980">
    <property type="match status" value="2"/>
</dbReference>
<protein>
    <submittedName>
        <fullName evidence="3">HxxPF-repeated domain-containing protein</fullName>
    </submittedName>
</protein>
<dbReference type="CDD" id="cd19531">
    <property type="entry name" value="LCL_NRPS-like"/>
    <property type="match status" value="1"/>
</dbReference>
<organism evidence="3">
    <name type="scientific">Candidatus Kentrum sp. TC</name>
    <dbReference type="NCBI Taxonomy" id="2126339"/>
    <lineage>
        <taxon>Bacteria</taxon>
        <taxon>Pseudomonadati</taxon>
        <taxon>Pseudomonadota</taxon>
        <taxon>Gammaproteobacteria</taxon>
        <taxon>Candidatus Kentrum</taxon>
    </lineage>
</organism>
<dbReference type="InterPro" id="IPR001242">
    <property type="entry name" value="Condensation_dom"/>
</dbReference>
<dbReference type="SUPFAM" id="SSF52777">
    <property type="entry name" value="CoA-dependent acyltransferases"/>
    <property type="match status" value="2"/>
</dbReference>
<dbReference type="InterPro" id="IPR023213">
    <property type="entry name" value="CAT-like_dom_sf"/>
</dbReference>
<sequence>MLPLPVVDLGALPLEQRETLARQRATEEAKRPFNLAQDALLRASLVRMDKTEYRLFLTVHHIVIDGVSLTIFLKELAALYKAFPTGRPSPLPALPIRYADFAYWQRQRLPEEVFETQLSYWKRIFGDDPPVLALPTDRPRPALPTFRGAKQYLALSEGLTEEIKMLSQQEGVTLFMTLLAAFKTLLYRYTGQDDIVVGTVTDIRDRPELEHSIGYFLNTLVLCAELSGTLAFRQCLGRVREVTLGAMAHRDLPFEKLVTALHPERNMGKNPLFQVAFILDPPMPDMDSGWTLTQWDIDNGTAKFDLYLGLEEKPEGIGDYIQYSTDLFDAPTISRMIGHYRALLEGIVANPGQRISRLPLLTEPERHRLLEWNDTATDYPRNACIHGLFEARAETTPQAVAVVFEDQSLTYAALNQKANRLAHYLRTLGVKPGVLVGICIERSLEMVIGLLGILKAGGAYLPLDPAYPSERLGFMLEDARVPLLLTQTSLIASLPETDGIGDLPGCQGGAAFRVQRRESGKWKSHK</sequence>
<dbReference type="Gene3D" id="3.30.559.30">
    <property type="entry name" value="Nonribosomal peptide synthetase, condensation domain"/>
    <property type="match status" value="1"/>
</dbReference>
<dbReference type="AlphaFoldDB" id="A0A450YJ34"/>
<dbReference type="Gene3D" id="3.30.559.10">
    <property type="entry name" value="Chloramphenicol acetyltransferase-like domain"/>
    <property type="match status" value="1"/>
</dbReference>
<evidence type="ECO:0000259" key="1">
    <source>
        <dbReference type="Pfam" id="PF00501"/>
    </source>
</evidence>
<name>A0A450YJ34_9GAMM</name>
<dbReference type="InterPro" id="IPR000873">
    <property type="entry name" value="AMP-dep_synth/lig_dom"/>
</dbReference>